<keyword evidence="3" id="KW-1185">Reference proteome</keyword>
<dbReference type="AlphaFoldDB" id="K4CYM8"/>
<dbReference type="Proteomes" id="UP000004994">
    <property type="component" value="Chromosome 10"/>
</dbReference>
<reference evidence="2" key="2">
    <citation type="submission" date="2015-06" db="UniProtKB">
        <authorList>
            <consortium name="EnsemblPlants"/>
        </authorList>
    </citation>
    <scope>IDENTIFICATION</scope>
    <source>
        <strain evidence="2">cv. Heinz 1706</strain>
    </source>
</reference>
<dbReference type="Gramene" id="Solyc10g017500.1.1">
    <property type="protein sequence ID" value="Solyc10g017500.1.1"/>
    <property type="gene ID" value="Solyc10g017500.1"/>
</dbReference>
<dbReference type="HOGENOM" id="CLU_3225604_0_0_1"/>
<name>K4CYM8_SOLLC</name>
<accession>K4CYM8</accession>
<protein>
    <submittedName>
        <fullName evidence="2">Uncharacterized protein</fullName>
    </submittedName>
</protein>
<keyword evidence="1" id="KW-0472">Membrane</keyword>
<evidence type="ECO:0000313" key="2">
    <source>
        <dbReference type="EnsemblPlants" id="Solyc10g017500.1.1"/>
    </source>
</evidence>
<organism evidence="2">
    <name type="scientific">Solanum lycopersicum</name>
    <name type="common">Tomato</name>
    <name type="synonym">Lycopersicon esculentum</name>
    <dbReference type="NCBI Taxonomy" id="4081"/>
    <lineage>
        <taxon>Eukaryota</taxon>
        <taxon>Viridiplantae</taxon>
        <taxon>Streptophyta</taxon>
        <taxon>Embryophyta</taxon>
        <taxon>Tracheophyta</taxon>
        <taxon>Spermatophyta</taxon>
        <taxon>Magnoliopsida</taxon>
        <taxon>eudicotyledons</taxon>
        <taxon>Gunneridae</taxon>
        <taxon>Pentapetalae</taxon>
        <taxon>asterids</taxon>
        <taxon>lamiids</taxon>
        <taxon>Solanales</taxon>
        <taxon>Solanaceae</taxon>
        <taxon>Solanoideae</taxon>
        <taxon>Solaneae</taxon>
        <taxon>Solanum</taxon>
        <taxon>Solanum subgen. Lycopersicon</taxon>
    </lineage>
</organism>
<dbReference type="EnsemblPlants" id="Solyc10g017500.1.1">
    <property type="protein sequence ID" value="Solyc10g017500.1.1"/>
    <property type="gene ID" value="Solyc10g017500.1"/>
</dbReference>
<evidence type="ECO:0000256" key="1">
    <source>
        <dbReference type="SAM" id="Phobius"/>
    </source>
</evidence>
<dbReference type="InParanoid" id="K4CYM8"/>
<dbReference type="PaxDb" id="4081-Solyc10g017500.1.1"/>
<keyword evidence="1" id="KW-1133">Transmembrane helix</keyword>
<evidence type="ECO:0000313" key="3">
    <source>
        <dbReference type="Proteomes" id="UP000004994"/>
    </source>
</evidence>
<sequence length="44" mass="5230">MEKRFELTVSYVLESKCCHFFSFFLSSIFLSLFLDTKNIFLVKA</sequence>
<keyword evidence="1" id="KW-0812">Transmembrane</keyword>
<feature type="transmembrane region" description="Helical" evidence="1">
    <location>
        <begin position="20"/>
        <end position="40"/>
    </location>
</feature>
<reference evidence="2" key="1">
    <citation type="journal article" date="2012" name="Nature">
        <title>The tomato genome sequence provides insights into fleshy fruit evolution.</title>
        <authorList>
            <consortium name="Tomato Genome Consortium"/>
        </authorList>
    </citation>
    <scope>NUCLEOTIDE SEQUENCE [LARGE SCALE GENOMIC DNA]</scope>
    <source>
        <strain evidence="2">cv. Heinz 1706</strain>
    </source>
</reference>
<proteinExistence type="predicted"/>